<proteinExistence type="predicted"/>
<evidence type="ECO:0000313" key="3">
    <source>
        <dbReference type="Proteomes" id="UP000438699"/>
    </source>
</evidence>
<dbReference type="OrthoDB" id="5293851at2"/>
<keyword evidence="1" id="KW-0472">Membrane</keyword>
<evidence type="ECO:0000313" key="2">
    <source>
        <dbReference type="EMBL" id="KAB1443093.1"/>
    </source>
</evidence>
<dbReference type="AlphaFoldDB" id="A0A6N6N5C9"/>
<feature type="transmembrane region" description="Helical" evidence="1">
    <location>
        <begin position="128"/>
        <end position="147"/>
    </location>
</feature>
<reference evidence="2 3" key="1">
    <citation type="journal article" date="2017" name="Int. J. Syst. Evol. Microbiol.">
        <title>Desulfovibrio senegalensis sp. nov., a mesophilic sulfate reducer isolated from marine sediment.</title>
        <authorList>
            <person name="Thioye A."/>
            <person name="Gam Z.B.A."/>
            <person name="Mbengue M."/>
            <person name="Cayol J.L."/>
            <person name="Joseph-Bartoli M."/>
            <person name="Toure-Kane C."/>
            <person name="Labat M."/>
        </authorList>
    </citation>
    <scope>NUCLEOTIDE SEQUENCE [LARGE SCALE GENOMIC DNA]</scope>
    <source>
        <strain evidence="2 3">DSM 101509</strain>
    </source>
</reference>
<feature type="transmembrane region" description="Helical" evidence="1">
    <location>
        <begin position="268"/>
        <end position="291"/>
    </location>
</feature>
<keyword evidence="1" id="KW-1133">Transmembrane helix</keyword>
<dbReference type="EMBL" id="WAIE01000001">
    <property type="protein sequence ID" value="KAB1443093.1"/>
    <property type="molecule type" value="Genomic_DNA"/>
</dbReference>
<comment type="caution">
    <text evidence="2">The sequence shown here is derived from an EMBL/GenBank/DDBJ whole genome shotgun (WGS) entry which is preliminary data.</text>
</comment>
<dbReference type="Proteomes" id="UP000438699">
    <property type="component" value="Unassembled WGS sequence"/>
</dbReference>
<feature type="transmembrane region" description="Helical" evidence="1">
    <location>
        <begin position="12"/>
        <end position="31"/>
    </location>
</feature>
<sequence length="319" mass="35175">MQTTHRHTTTIFRRAVASVMLLALAAAIHFFPAQVNRPLPVDERAQQYLNETLIKTSAAFAAAKGLNAAISLVQESSIQLQPMGLGLDLAAGQVLDPINDLVERASWVFLAAMTSVGIQQFLLRITPWLSMEVLLCIGLVLYALALWNRQGAGLRARRLAIKIMVAAVILRLMIPVSVLVYDHVDQRFLAENYRSDMAEIQQAETDMDALQQDMVPGTDEQQTMEQDRSWAEKLDPRPYLSALSDLKKRVQAAVERITDMAANTGDTLVRLVTLFVIQTMVLPLATLWLLAAALRMVARGMGAGRTTPPAAQEPFEKGS</sequence>
<protein>
    <submittedName>
        <fullName evidence="2">Uncharacterized protein</fullName>
    </submittedName>
</protein>
<gene>
    <name evidence="2" type="ORF">F8A88_02175</name>
</gene>
<evidence type="ECO:0000256" key="1">
    <source>
        <dbReference type="SAM" id="Phobius"/>
    </source>
</evidence>
<dbReference type="RefSeq" id="WP_151149409.1">
    <property type="nucleotide sequence ID" value="NZ_WAIE01000001.1"/>
</dbReference>
<name>A0A6N6N5C9_9BACT</name>
<keyword evidence="3" id="KW-1185">Reference proteome</keyword>
<accession>A0A6N6N5C9</accession>
<organism evidence="2 3">
    <name type="scientific">Pseudodesulfovibrio senegalensis</name>
    <dbReference type="NCBI Taxonomy" id="1721087"/>
    <lineage>
        <taxon>Bacteria</taxon>
        <taxon>Pseudomonadati</taxon>
        <taxon>Thermodesulfobacteriota</taxon>
        <taxon>Desulfovibrionia</taxon>
        <taxon>Desulfovibrionales</taxon>
        <taxon>Desulfovibrionaceae</taxon>
    </lineage>
</organism>
<keyword evidence="1" id="KW-0812">Transmembrane</keyword>
<feature type="transmembrane region" description="Helical" evidence="1">
    <location>
        <begin position="159"/>
        <end position="181"/>
    </location>
</feature>